<organism evidence="2 3">
    <name type="scientific">Mycoplasma seminis</name>
    <dbReference type="NCBI Taxonomy" id="512749"/>
    <lineage>
        <taxon>Bacteria</taxon>
        <taxon>Bacillati</taxon>
        <taxon>Mycoplasmatota</taxon>
        <taxon>Mollicutes</taxon>
        <taxon>Mycoplasmataceae</taxon>
        <taxon>Mycoplasma</taxon>
    </lineage>
</organism>
<gene>
    <name evidence="2" type="ORF">Q8852_00855</name>
</gene>
<keyword evidence="3" id="KW-1185">Reference proteome</keyword>
<accession>A0ABY9HBW4</accession>
<sequence length="66" mass="7737">MNNLNTKTSKSPKKQKVASNPKRTSINVLNEHDRDLYQEIMEEILNEHGISLEIISEKMKQKKKEK</sequence>
<evidence type="ECO:0000256" key="1">
    <source>
        <dbReference type="SAM" id="MobiDB-lite"/>
    </source>
</evidence>
<feature type="region of interest" description="Disordered" evidence="1">
    <location>
        <begin position="1"/>
        <end position="25"/>
    </location>
</feature>
<proteinExistence type="predicted"/>
<evidence type="ECO:0000313" key="2">
    <source>
        <dbReference type="EMBL" id="WLP85694.1"/>
    </source>
</evidence>
<protein>
    <submittedName>
        <fullName evidence="2">Uncharacterized protein</fullName>
    </submittedName>
</protein>
<dbReference type="RefSeq" id="WP_305938123.1">
    <property type="nucleotide sequence ID" value="NZ_CP132191.1"/>
</dbReference>
<reference evidence="2" key="1">
    <citation type="submission" date="2023-08" db="EMBL/GenBank/DDBJ databases">
        <title>Complete genome sequence of Mycoplasma seminis 2200.</title>
        <authorList>
            <person name="Spergser J."/>
        </authorList>
    </citation>
    <scope>NUCLEOTIDE SEQUENCE [LARGE SCALE GENOMIC DNA]</scope>
    <source>
        <strain evidence="2">2200</strain>
    </source>
</reference>
<name>A0ABY9HBW4_9MOLU</name>
<dbReference type="EMBL" id="CP132191">
    <property type="protein sequence ID" value="WLP85694.1"/>
    <property type="molecule type" value="Genomic_DNA"/>
</dbReference>
<evidence type="ECO:0000313" key="3">
    <source>
        <dbReference type="Proteomes" id="UP001237011"/>
    </source>
</evidence>
<dbReference type="Proteomes" id="UP001237011">
    <property type="component" value="Chromosome"/>
</dbReference>